<evidence type="ECO:0000259" key="1">
    <source>
        <dbReference type="PROSITE" id="PS50191"/>
    </source>
</evidence>
<sequence length="302" mass="35285">MPEYPTTCDCTEVATTKFLPYDLRTVPEDIRKRAKVELFEDEETRVNSLRLLKSMLNEEKDLNWEPNDLFLMAFLRARKFDVKRAFNMMRTYYTIKATHKELYDDFNFDDVVDSLQDDVVGFLPYRDEEGCAILVLKATKWVPQENPMSTIMRNVTTGLLEAIRSNATQIAGFKVIVDVSGLTMKHLPHMSPTYLWLFAEALQNCFPARFRAVHVVNEGHLFTYVWSCLKQLLTKKLRDRFHFHGKNVTKLHKYFAPAILPAEYGGELPPYSNKDWVKKFQQSADYISNQYKYGYRSKGVKN</sequence>
<dbReference type="PANTHER" id="PTHR10174:SF130">
    <property type="entry name" value="ALPHA-TOCOPHEROL TRANSFER PROTEIN-LIKE"/>
    <property type="match status" value="1"/>
</dbReference>
<organism evidence="2 3">
    <name type="scientific">Oedothorax gibbosus</name>
    <dbReference type="NCBI Taxonomy" id="931172"/>
    <lineage>
        <taxon>Eukaryota</taxon>
        <taxon>Metazoa</taxon>
        <taxon>Ecdysozoa</taxon>
        <taxon>Arthropoda</taxon>
        <taxon>Chelicerata</taxon>
        <taxon>Arachnida</taxon>
        <taxon>Araneae</taxon>
        <taxon>Araneomorphae</taxon>
        <taxon>Entelegynae</taxon>
        <taxon>Araneoidea</taxon>
        <taxon>Linyphiidae</taxon>
        <taxon>Erigoninae</taxon>
        <taxon>Oedothorax</taxon>
    </lineage>
</organism>
<proteinExistence type="predicted"/>
<gene>
    <name evidence="2" type="ORF">JTE90_028095</name>
</gene>
<dbReference type="PROSITE" id="PS50191">
    <property type="entry name" value="CRAL_TRIO"/>
    <property type="match status" value="1"/>
</dbReference>
<dbReference type="CDD" id="cd00170">
    <property type="entry name" value="SEC14"/>
    <property type="match status" value="1"/>
</dbReference>
<dbReference type="Gene3D" id="1.10.8.20">
    <property type="entry name" value="N-terminal domain of phosphatidylinositol transfer protein sec14p"/>
    <property type="match status" value="1"/>
</dbReference>
<feature type="domain" description="CRAL-TRIO" evidence="1">
    <location>
        <begin position="121"/>
        <end position="272"/>
    </location>
</feature>
<dbReference type="InterPro" id="IPR036865">
    <property type="entry name" value="CRAL-TRIO_dom_sf"/>
</dbReference>
<keyword evidence="3" id="KW-1185">Reference proteome</keyword>
<dbReference type="SUPFAM" id="SSF52087">
    <property type="entry name" value="CRAL/TRIO domain"/>
    <property type="match status" value="1"/>
</dbReference>
<name>A0AAV6VAS6_9ARAC</name>
<evidence type="ECO:0000313" key="2">
    <source>
        <dbReference type="EMBL" id="KAG8192973.1"/>
    </source>
</evidence>
<dbReference type="Gene3D" id="1.20.5.1200">
    <property type="entry name" value="Alpha-tocopherol transfer"/>
    <property type="match status" value="1"/>
</dbReference>
<dbReference type="Pfam" id="PF00650">
    <property type="entry name" value="CRAL_TRIO"/>
    <property type="match status" value="1"/>
</dbReference>
<dbReference type="InterPro" id="IPR036273">
    <property type="entry name" value="CRAL/TRIO_N_dom_sf"/>
</dbReference>
<dbReference type="Gene3D" id="3.40.525.10">
    <property type="entry name" value="CRAL-TRIO lipid binding domain"/>
    <property type="match status" value="1"/>
</dbReference>
<protein>
    <recommendedName>
        <fullName evidence="1">CRAL-TRIO domain-containing protein</fullName>
    </recommendedName>
</protein>
<dbReference type="PRINTS" id="PR00180">
    <property type="entry name" value="CRETINALDHBP"/>
</dbReference>
<dbReference type="PANTHER" id="PTHR10174">
    <property type="entry name" value="ALPHA-TOCOPHEROL TRANSFER PROTEIN-RELATED"/>
    <property type="match status" value="1"/>
</dbReference>
<dbReference type="InterPro" id="IPR001251">
    <property type="entry name" value="CRAL-TRIO_dom"/>
</dbReference>
<accession>A0AAV6VAS6</accession>
<dbReference type="Proteomes" id="UP000827092">
    <property type="component" value="Unassembled WGS sequence"/>
</dbReference>
<dbReference type="AlphaFoldDB" id="A0AAV6VAS6"/>
<comment type="caution">
    <text evidence="2">The sequence shown here is derived from an EMBL/GenBank/DDBJ whole genome shotgun (WGS) entry which is preliminary data.</text>
</comment>
<dbReference type="GO" id="GO:1902936">
    <property type="term" value="F:phosphatidylinositol bisphosphate binding"/>
    <property type="evidence" value="ECO:0007669"/>
    <property type="project" value="TreeGrafter"/>
</dbReference>
<dbReference type="GO" id="GO:0016020">
    <property type="term" value="C:membrane"/>
    <property type="evidence" value="ECO:0007669"/>
    <property type="project" value="TreeGrafter"/>
</dbReference>
<dbReference type="EMBL" id="JAFNEN010000132">
    <property type="protein sequence ID" value="KAG8192973.1"/>
    <property type="molecule type" value="Genomic_DNA"/>
</dbReference>
<dbReference type="SMART" id="SM01100">
    <property type="entry name" value="CRAL_TRIO_N"/>
    <property type="match status" value="1"/>
</dbReference>
<evidence type="ECO:0000313" key="3">
    <source>
        <dbReference type="Proteomes" id="UP000827092"/>
    </source>
</evidence>
<reference evidence="2 3" key="1">
    <citation type="journal article" date="2022" name="Nat. Ecol. Evol.">
        <title>A masculinizing supergene underlies an exaggerated male reproductive morph in a spider.</title>
        <authorList>
            <person name="Hendrickx F."/>
            <person name="De Corte Z."/>
            <person name="Sonet G."/>
            <person name="Van Belleghem S.M."/>
            <person name="Kostlbacher S."/>
            <person name="Vangestel C."/>
        </authorList>
    </citation>
    <scope>NUCLEOTIDE SEQUENCE [LARGE SCALE GENOMIC DNA]</scope>
    <source>
        <strain evidence="2">W744_W776</strain>
    </source>
</reference>
<dbReference type="InterPro" id="IPR011074">
    <property type="entry name" value="CRAL/TRIO_N_dom"/>
</dbReference>
<dbReference type="SUPFAM" id="SSF46938">
    <property type="entry name" value="CRAL/TRIO N-terminal domain"/>
    <property type="match status" value="1"/>
</dbReference>
<dbReference type="SMART" id="SM00516">
    <property type="entry name" value="SEC14"/>
    <property type="match status" value="1"/>
</dbReference>